<reference evidence="1 2" key="1">
    <citation type="submission" date="2017-07" db="EMBL/GenBank/DDBJ databases">
        <title>Genomes of Fischerella (Mastigocladus) sp. strains.</title>
        <authorList>
            <person name="Miller S.R."/>
        </authorList>
    </citation>
    <scope>NUCLEOTIDE SEQUENCE [LARGE SCALE GENOMIC DNA]</scope>
    <source>
        <strain evidence="1 2">CCMEE 5318</strain>
    </source>
</reference>
<gene>
    <name evidence="1" type="ORF">CEN46_14750</name>
</gene>
<protein>
    <submittedName>
        <fullName evidence="1">Uncharacterized protein</fullName>
    </submittedName>
</protein>
<comment type="caution">
    <text evidence="1">The sequence shown here is derived from an EMBL/GenBank/DDBJ whole genome shotgun (WGS) entry which is preliminary data.</text>
</comment>
<name>A0A2N6LDR6_9CYAN</name>
<accession>A0A2N6LDR6</accession>
<sequence>MRFWVLEIWSRLRTTTPERCEIQFCIQHITFFFDNKCDLNFFNYWEEIKAEVLQKPGSERVRENLNSQK</sequence>
<dbReference type="AlphaFoldDB" id="A0A2N6LDR6"/>
<dbReference type="EMBL" id="NMQE01000435">
    <property type="protein sequence ID" value="PMB21345.1"/>
    <property type="molecule type" value="Genomic_DNA"/>
</dbReference>
<dbReference type="Proteomes" id="UP000235081">
    <property type="component" value="Unassembled WGS sequence"/>
</dbReference>
<organism evidence="1 2">
    <name type="scientific">Fischerella thermalis CCMEE 5318</name>
    <dbReference type="NCBI Taxonomy" id="2019666"/>
    <lineage>
        <taxon>Bacteria</taxon>
        <taxon>Bacillati</taxon>
        <taxon>Cyanobacteriota</taxon>
        <taxon>Cyanophyceae</taxon>
        <taxon>Nostocales</taxon>
        <taxon>Hapalosiphonaceae</taxon>
        <taxon>Fischerella</taxon>
    </lineage>
</organism>
<proteinExistence type="predicted"/>
<evidence type="ECO:0000313" key="1">
    <source>
        <dbReference type="EMBL" id="PMB21345.1"/>
    </source>
</evidence>
<evidence type="ECO:0000313" key="2">
    <source>
        <dbReference type="Proteomes" id="UP000235081"/>
    </source>
</evidence>